<gene>
    <name evidence="2" type="ORF">BDN70DRAFT_105345</name>
</gene>
<keyword evidence="3" id="KW-1185">Reference proteome</keyword>
<reference evidence="2" key="1">
    <citation type="submission" date="2020-11" db="EMBL/GenBank/DDBJ databases">
        <authorList>
            <consortium name="DOE Joint Genome Institute"/>
            <person name="Ahrendt S."/>
            <person name="Riley R."/>
            <person name="Andreopoulos W."/>
            <person name="Labutti K."/>
            <person name="Pangilinan J."/>
            <person name="Ruiz-Duenas F.J."/>
            <person name="Barrasa J.M."/>
            <person name="Sanchez-Garcia M."/>
            <person name="Camarero S."/>
            <person name="Miyauchi S."/>
            <person name="Serrano A."/>
            <person name="Linde D."/>
            <person name="Babiker R."/>
            <person name="Drula E."/>
            <person name="Ayuso-Fernandez I."/>
            <person name="Pacheco R."/>
            <person name="Padilla G."/>
            <person name="Ferreira P."/>
            <person name="Barriuso J."/>
            <person name="Kellner H."/>
            <person name="Castanera R."/>
            <person name="Alfaro M."/>
            <person name="Ramirez L."/>
            <person name="Pisabarro A.G."/>
            <person name="Kuo A."/>
            <person name="Tritt A."/>
            <person name="Lipzen A."/>
            <person name="He G."/>
            <person name="Yan M."/>
            <person name="Ng V."/>
            <person name="Cullen D."/>
            <person name="Martin F."/>
            <person name="Rosso M.-N."/>
            <person name="Henrissat B."/>
            <person name="Hibbett D."/>
            <person name="Martinez A.T."/>
            <person name="Grigoriev I.V."/>
        </authorList>
    </citation>
    <scope>NUCLEOTIDE SEQUENCE</scope>
    <source>
        <strain evidence="2">CIRM-BRFM 674</strain>
    </source>
</reference>
<feature type="signal peptide" evidence="1">
    <location>
        <begin position="1"/>
        <end position="19"/>
    </location>
</feature>
<name>A0A9P5ZER8_9AGAR</name>
<evidence type="ECO:0008006" key="4">
    <source>
        <dbReference type="Google" id="ProtNLM"/>
    </source>
</evidence>
<proteinExistence type="predicted"/>
<comment type="caution">
    <text evidence="2">The sequence shown here is derived from an EMBL/GenBank/DDBJ whole genome shotgun (WGS) entry which is preliminary data.</text>
</comment>
<organism evidence="2 3">
    <name type="scientific">Pholiota conissans</name>
    <dbReference type="NCBI Taxonomy" id="109636"/>
    <lineage>
        <taxon>Eukaryota</taxon>
        <taxon>Fungi</taxon>
        <taxon>Dikarya</taxon>
        <taxon>Basidiomycota</taxon>
        <taxon>Agaricomycotina</taxon>
        <taxon>Agaricomycetes</taxon>
        <taxon>Agaricomycetidae</taxon>
        <taxon>Agaricales</taxon>
        <taxon>Agaricineae</taxon>
        <taxon>Strophariaceae</taxon>
        <taxon>Pholiota</taxon>
    </lineage>
</organism>
<sequence>MVRGVLISMLLGLVTRREGITLSKYACSMNRRQNVDGVGSSGRWSPKYTHPWERGLSRSQVSYLFSVQPVHPSVSFAACSPLATQRSA</sequence>
<evidence type="ECO:0000313" key="2">
    <source>
        <dbReference type="EMBL" id="KAF9484561.1"/>
    </source>
</evidence>
<evidence type="ECO:0000256" key="1">
    <source>
        <dbReference type="SAM" id="SignalP"/>
    </source>
</evidence>
<feature type="chain" id="PRO_5040487310" description="Secreted protein" evidence="1">
    <location>
        <begin position="20"/>
        <end position="88"/>
    </location>
</feature>
<dbReference type="EMBL" id="MU155142">
    <property type="protein sequence ID" value="KAF9484561.1"/>
    <property type="molecule type" value="Genomic_DNA"/>
</dbReference>
<dbReference type="Proteomes" id="UP000807469">
    <property type="component" value="Unassembled WGS sequence"/>
</dbReference>
<accession>A0A9P5ZER8</accession>
<protein>
    <recommendedName>
        <fullName evidence="4">Secreted protein</fullName>
    </recommendedName>
</protein>
<evidence type="ECO:0000313" key="3">
    <source>
        <dbReference type="Proteomes" id="UP000807469"/>
    </source>
</evidence>
<keyword evidence="1" id="KW-0732">Signal</keyword>
<dbReference type="AlphaFoldDB" id="A0A9P5ZER8"/>